<evidence type="ECO:0000313" key="1">
    <source>
        <dbReference type="EMBL" id="RFA25674.1"/>
    </source>
</evidence>
<dbReference type="OrthoDB" id="2082416at2"/>
<reference evidence="1" key="1">
    <citation type="submission" date="2017-04" db="EMBL/GenBank/DDBJ databases">
        <title>Comparative genome analysis of Subtercola boreus.</title>
        <authorList>
            <person name="Cho Y.-J."/>
            <person name="Cho A."/>
            <person name="Kim O.-S."/>
            <person name="Lee J.-I."/>
        </authorList>
    </citation>
    <scope>NUCLEOTIDE SEQUENCE [LARGE SCALE GENOMIC DNA]</scope>
    <source>
        <strain evidence="1">P28004</strain>
    </source>
</reference>
<sequence>MLARPGAREQLIARIDDGDAHLRTLIRLVLAWKHDNRVPVSSYYLETAVIRQALRQPSFNLLWDLCWLFEQTAQDDLMNLPDLSSPSQVQRVRAADTLGRRIEAQVPLDAAAAHARAAVNAYLDDDRGTVDARLTALFGGAVSAE</sequence>
<dbReference type="AlphaFoldDB" id="A0A3E0W9M5"/>
<accession>A0A3E0W9M5</accession>
<comment type="caution">
    <text evidence="1">The sequence shown here is derived from an EMBL/GenBank/DDBJ whole genome shotgun (WGS) entry which is preliminary data.</text>
</comment>
<protein>
    <submittedName>
        <fullName evidence="1">Uncharacterized protein</fullName>
    </submittedName>
</protein>
<proteinExistence type="predicted"/>
<dbReference type="Proteomes" id="UP000257080">
    <property type="component" value="Unassembled WGS sequence"/>
</dbReference>
<gene>
    <name evidence="1" type="ORF">B7R25_13260</name>
</gene>
<dbReference type="EMBL" id="NBXE01000030">
    <property type="protein sequence ID" value="RFA25674.1"/>
    <property type="molecule type" value="Genomic_DNA"/>
</dbReference>
<name>A0A3E0W9M5_9MICO</name>
<organism evidence="1">
    <name type="scientific">Subtercola boreus</name>
    <dbReference type="NCBI Taxonomy" id="120213"/>
    <lineage>
        <taxon>Bacteria</taxon>
        <taxon>Bacillati</taxon>
        <taxon>Actinomycetota</taxon>
        <taxon>Actinomycetes</taxon>
        <taxon>Micrococcales</taxon>
        <taxon>Microbacteriaceae</taxon>
        <taxon>Subtercola</taxon>
    </lineage>
</organism>